<protein>
    <submittedName>
        <fullName evidence="2">Uncharacterized protein</fullName>
    </submittedName>
</protein>
<sequence length="118" mass="12230">MSDFKSYRGENNAGGQPNGAQSGDNGGANSSAGKPSGSSADIKSEQQAIKLAATLAKAFAGKSEGQILSTIIAQAEQGKRDGTLTNADLDNFYNTLAPLLDGFKKRKLQQVIGKLKAI</sequence>
<dbReference type="EMBL" id="DVHK01000028">
    <property type="protein sequence ID" value="HIR66652.1"/>
    <property type="molecule type" value="Genomic_DNA"/>
</dbReference>
<organism evidence="2 3">
    <name type="scientific">Candidatus Coproplasma avicola</name>
    <dbReference type="NCBI Taxonomy" id="2840744"/>
    <lineage>
        <taxon>Bacteria</taxon>
        <taxon>Bacillati</taxon>
        <taxon>Bacillota</taxon>
        <taxon>Clostridia</taxon>
        <taxon>Eubacteriales</taxon>
        <taxon>Candidatus Coproplasma</taxon>
    </lineage>
</organism>
<reference evidence="2" key="2">
    <citation type="journal article" date="2021" name="PeerJ">
        <title>Extensive microbial diversity within the chicken gut microbiome revealed by metagenomics and culture.</title>
        <authorList>
            <person name="Gilroy R."/>
            <person name="Ravi A."/>
            <person name="Getino M."/>
            <person name="Pursley I."/>
            <person name="Horton D.L."/>
            <person name="Alikhan N.F."/>
            <person name="Baker D."/>
            <person name="Gharbi K."/>
            <person name="Hall N."/>
            <person name="Watson M."/>
            <person name="Adriaenssens E.M."/>
            <person name="Foster-Nyarko E."/>
            <person name="Jarju S."/>
            <person name="Secka A."/>
            <person name="Antonio M."/>
            <person name="Oren A."/>
            <person name="Chaudhuri R.R."/>
            <person name="La Ragione R."/>
            <person name="Hildebrand F."/>
            <person name="Pallen M.J."/>
        </authorList>
    </citation>
    <scope>NUCLEOTIDE SEQUENCE</scope>
    <source>
        <strain evidence="2">ChiW16-3235</strain>
    </source>
</reference>
<feature type="region of interest" description="Disordered" evidence="1">
    <location>
        <begin position="1"/>
        <end position="43"/>
    </location>
</feature>
<accession>A0A9D1J959</accession>
<comment type="caution">
    <text evidence="2">The sequence shown here is derived from an EMBL/GenBank/DDBJ whole genome shotgun (WGS) entry which is preliminary data.</text>
</comment>
<evidence type="ECO:0000313" key="3">
    <source>
        <dbReference type="Proteomes" id="UP000823913"/>
    </source>
</evidence>
<dbReference type="Proteomes" id="UP000823913">
    <property type="component" value="Unassembled WGS sequence"/>
</dbReference>
<gene>
    <name evidence="2" type="ORF">IAB94_01240</name>
</gene>
<evidence type="ECO:0000256" key="1">
    <source>
        <dbReference type="SAM" id="MobiDB-lite"/>
    </source>
</evidence>
<proteinExistence type="predicted"/>
<feature type="compositionally biased region" description="Low complexity" evidence="1">
    <location>
        <begin position="18"/>
        <end position="33"/>
    </location>
</feature>
<dbReference type="AlphaFoldDB" id="A0A9D1J959"/>
<evidence type="ECO:0000313" key="2">
    <source>
        <dbReference type="EMBL" id="HIR66652.1"/>
    </source>
</evidence>
<reference evidence="2" key="1">
    <citation type="submission" date="2020-10" db="EMBL/GenBank/DDBJ databases">
        <authorList>
            <person name="Gilroy R."/>
        </authorList>
    </citation>
    <scope>NUCLEOTIDE SEQUENCE</scope>
    <source>
        <strain evidence="2">ChiW16-3235</strain>
    </source>
</reference>
<name>A0A9D1J959_9FIRM</name>